<evidence type="ECO:0000256" key="2">
    <source>
        <dbReference type="SAM" id="SignalP"/>
    </source>
</evidence>
<keyword evidence="2" id="KW-0732">Signal</keyword>
<organism evidence="3 4">
    <name type="scientific">Strigops habroptila</name>
    <name type="common">Kakapo</name>
    <dbReference type="NCBI Taxonomy" id="2489341"/>
    <lineage>
        <taxon>Eukaryota</taxon>
        <taxon>Metazoa</taxon>
        <taxon>Chordata</taxon>
        <taxon>Craniata</taxon>
        <taxon>Vertebrata</taxon>
        <taxon>Euteleostomi</taxon>
        <taxon>Archelosauria</taxon>
        <taxon>Archosauria</taxon>
        <taxon>Dinosauria</taxon>
        <taxon>Saurischia</taxon>
        <taxon>Theropoda</taxon>
        <taxon>Coelurosauria</taxon>
        <taxon>Aves</taxon>
        <taxon>Neognathae</taxon>
        <taxon>Neoaves</taxon>
        <taxon>Telluraves</taxon>
        <taxon>Australaves</taxon>
        <taxon>Psittaciformes</taxon>
        <taxon>Psittacidae</taxon>
        <taxon>Strigops</taxon>
    </lineage>
</organism>
<name>A0A672UWW8_STRHB</name>
<evidence type="ECO:0000313" key="3">
    <source>
        <dbReference type="Ensembl" id="ENSSHBP00005018754.1"/>
    </source>
</evidence>
<feature type="compositionally biased region" description="Pro residues" evidence="1">
    <location>
        <begin position="54"/>
        <end position="69"/>
    </location>
</feature>
<reference evidence="3" key="2">
    <citation type="submission" date="2025-08" db="UniProtKB">
        <authorList>
            <consortium name="Ensembl"/>
        </authorList>
    </citation>
    <scope>IDENTIFICATION</scope>
</reference>
<evidence type="ECO:0000256" key="1">
    <source>
        <dbReference type="SAM" id="MobiDB-lite"/>
    </source>
</evidence>
<sequence>GAMDGRLLLLLLLGGALCAPRSCPGAPDPGPAPVSAVGGWGGLRTGFSVGGWNPPGPALPPRSWDPPAAPFWTMATPQRFGRRR</sequence>
<accession>A0A672UWW8</accession>
<evidence type="ECO:0000313" key="4">
    <source>
        <dbReference type="Proteomes" id="UP000472266"/>
    </source>
</evidence>
<dbReference type="AlphaFoldDB" id="A0A672UWW8"/>
<proteinExistence type="predicted"/>
<feature type="chain" id="PRO_5025377138" evidence="2">
    <location>
        <begin position="19"/>
        <end position="84"/>
    </location>
</feature>
<reference evidence="3 4" key="1">
    <citation type="submission" date="2019-11" db="EMBL/GenBank/DDBJ databases">
        <title>Strigops habroptila (kakapo) genome, bStrHab1, primary haplotype, v2.</title>
        <authorList>
            <person name="Jarvis E.D."/>
            <person name="Howard J."/>
            <person name="Rhie A."/>
            <person name="Phillippy A."/>
            <person name="Korlach J."/>
            <person name="Digby A."/>
            <person name="Iorns D."/>
            <person name="Eason D."/>
            <person name="Robertson B."/>
            <person name="Raemaekers T."/>
            <person name="Howe K."/>
            <person name="Lewin H."/>
            <person name="Damas J."/>
            <person name="Hastie A."/>
            <person name="Tracey A."/>
            <person name="Chow W."/>
            <person name="Fedrigo O."/>
        </authorList>
    </citation>
    <scope>NUCLEOTIDE SEQUENCE [LARGE SCALE GENOMIC DNA]</scope>
</reference>
<feature type="region of interest" description="Disordered" evidence="1">
    <location>
        <begin position="48"/>
        <end position="84"/>
    </location>
</feature>
<dbReference type="Ensembl" id="ENSSHBT00005022415.1">
    <property type="protein sequence ID" value="ENSSHBP00005018754.1"/>
    <property type="gene ID" value="ENSSHBG00005016144.1"/>
</dbReference>
<feature type="signal peptide" evidence="2">
    <location>
        <begin position="1"/>
        <end position="18"/>
    </location>
</feature>
<dbReference type="Proteomes" id="UP000472266">
    <property type="component" value="Chromosome 23"/>
</dbReference>
<dbReference type="InParanoid" id="A0A672UWW8"/>
<protein>
    <submittedName>
        <fullName evidence="3">Uncharacterized protein</fullName>
    </submittedName>
</protein>
<reference evidence="3" key="3">
    <citation type="submission" date="2025-09" db="UniProtKB">
        <authorList>
            <consortium name="Ensembl"/>
        </authorList>
    </citation>
    <scope>IDENTIFICATION</scope>
</reference>
<keyword evidence="4" id="KW-1185">Reference proteome</keyword>